<sequence>MPSRVTTSFFLNRHLLRDSPSPAGKLREPRTRARVKSGFSRRQHDPRPLAPPRLAPPGPHSPPVAARRSPHAARAYAPCASPPPRIPASSLPTGCLSTHGPTVALCEKRPRRSPLTAASVRRPPPPGPVCRTRPSRPCTLCQSALSASSLHPTTNGRGTQHTPASPPLPAARRLPPAARRRPHVSACAVLPVVRRIRACAAASVDQDPPPPAAGHLLSLRPCPRARGPRHSVIVPAACQPPHCPPHARARSAQDLRPLHGAPRRSLAFRCPPLATHFPAPGAHRFSLSAARRHCPLPISRSRRLLSAPQPTTQATRVRCAIPCRWPLPPFARSSRPTCARTRPLPARDSLPDLLPAAHCPTLATLHPSLSLHPRTRRTRTLGVALPKNVQSPDAGRCNLSNPHRARPAARRGHLRCPPPTRYSPSGAPWPLHVPSAHLTFHSECTRAHAVVWRENPLHAIHFPLHAAHCSLRAASQPTAHAGRRSLRAVRCLLPAHASRWPQHAPAAPRTIPDLAHPVNDYRRSTNVTRTRCPLQSAAACSTLPTSRKLAAPQTLAE</sequence>
<evidence type="ECO:0000313" key="3">
    <source>
        <dbReference type="Proteomes" id="UP001219525"/>
    </source>
</evidence>
<feature type="region of interest" description="Disordered" evidence="1">
    <location>
        <begin position="110"/>
        <end position="133"/>
    </location>
</feature>
<feature type="region of interest" description="Disordered" evidence="1">
    <location>
        <begin position="149"/>
        <end position="181"/>
    </location>
</feature>
<name>A0AAD6VN04_9AGAR</name>
<protein>
    <submittedName>
        <fullName evidence="2">Uncharacterized protein</fullName>
    </submittedName>
</protein>
<evidence type="ECO:0000313" key="2">
    <source>
        <dbReference type="EMBL" id="KAJ7214584.1"/>
    </source>
</evidence>
<feature type="compositionally biased region" description="Pro residues" evidence="1">
    <location>
        <begin position="48"/>
        <end position="62"/>
    </location>
</feature>
<feature type="compositionally biased region" description="Polar residues" evidence="1">
    <location>
        <begin position="149"/>
        <end position="162"/>
    </location>
</feature>
<gene>
    <name evidence="2" type="ORF">GGX14DRAFT_611184</name>
</gene>
<feature type="compositionally biased region" description="Basic residues" evidence="1">
    <location>
        <begin position="32"/>
        <end position="41"/>
    </location>
</feature>
<dbReference type="EMBL" id="JARJCW010000019">
    <property type="protein sequence ID" value="KAJ7214584.1"/>
    <property type="molecule type" value="Genomic_DNA"/>
</dbReference>
<dbReference type="Proteomes" id="UP001219525">
    <property type="component" value="Unassembled WGS sequence"/>
</dbReference>
<reference evidence="2" key="1">
    <citation type="submission" date="2023-03" db="EMBL/GenBank/DDBJ databases">
        <title>Massive genome expansion in bonnet fungi (Mycena s.s.) driven by repeated elements and novel gene families across ecological guilds.</title>
        <authorList>
            <consortium name="Lawrence Berkeley National Laboratory"/>
            <person name="Harder C.B."/>
            <person name="Miyauchi S."/>
            <person name="Viragh M."/>
            <person name="Kuo A."/>
            <person name="Thoen E."/>
            <person name="Andreopoulos B."/>
            <person name="Lu D."/>
            <person name="Skrede I."/>
            <person name="Drula E."/>
            <person name="Henrissat B."/>
            <person name="Morin E."/>
            <person name="Kohler A."/>
            <person name="Barry K."/>
            <person name="LaButti K."/>
            <person name="Morin E."/>
            <person name="Salamov A."/>
            <person name="Lipzen A."/>
            <person name="Mereny Z."/>
            <person name="Hegedus B."/>
            <person name="Baldrian P."/>
            <person name="Stursova M."/>
            <person name="Weitz H."/>
            <person name="Taylor A."/>
            <person name="Grigoriev I.V."/>
            <person name="Nagy L.G."/>
            <person name="Martin F."/>
            <person name="Kauserud H."/>
        </authorList>
    </citation>
    <scope>NUCLEOTIDE SEQUENCE</scope>
    <source>
        <strain evidence="2">9144</strain>
    </source>
</reference>
<evidence type="ECO:0000256" key="1">
    <source>
        <dbReference type="SAM" id="MobiDB-lite"/>
    </source>
</evidence>
<comment type="caution">
    <text evidence="2">The sequence shown here is derived from an EMBL/GenBank/DDBJ whole genome shotgun (WGS) entry which is preliminary data.</text>
</comment>
<feature type="compositionally biased region" description="Basic residues" evidence="1">
    <location>
        <begin position="403"/>
        <end position="414"/>
    </location>
</feature>
<proteinExistence type="predicted"/>
<accession>A0AAD6VN04</accession>
<keyword evidence="3" id="KW-1185">Reference proteome</keyword>
<dbReference type="AlphaFoldDB" id="A0AAD6VN04"/>
<feature type="region of interest" description="Disordered" evidence="1">
    <location>
        <begin position="387"/>
        <end position="417"/>
    </location>
</feature>
<organism evidence="2 3">
    <name type="scientific">Mycena pura</name>
    <dbReference type="NCBI Taxonomy" id="153505"/>
    <lineage>
        <taxon>Eukaryota</taxon>
        <taxon>Fungi</taxon>
        <taxon>Dikarya</taxon>
        <taxon>Basidiomycota</taxon>
        <taxon>Agaricomycotina</taxon>
        <taxon>Agaricomycetes</taxon>
        <taxon>Agaricomycetidae</taxon>
        <taxon>Agaricales</taxon>
        <taxon>Marasmiineae</taxon>
        <taxon>Mycenaceae</taxon>
        <taxon>Mycena</taxon>
    </lineage>
</organism>
<feature type="region of interest" description="Disordered" evidence="1">
    <location>
        <begin position="16"/>
        <end position="81"/>
    </location>
</feature>